<keyword evidence="4" id="KW-1185">Reference proteome</keyword>
<protein>
    <recommendedName>
        <fullName evidence="5">Ig-like domain-containing protein</fullName>
    </recommendedName>
</protein>
<dbReference type="AlphaFoldDB" id="A0AAV3Z134"/>
<feature type="signal peptide" evidence="2">
    <location>
        <begin position="1"/>
        <end position="33"/>
    </location>
</feature>
<evidence type="ECO:0000256" key="2">
    <source>
        <dbReference type="SAM" id="SignalP"/>
    </source>
</evidence>
<accession>A0AAV3Z134</accession>
<proteinExistence type="predicted"/>
<sequence>MADVPGTAMCALCLPVVLHCLLVFLSLPHAAGADNDNRNRYVLNTKVPFYSSPSMTCDHPLLNITLSDDVKAISWVFPDGTNVYSASDVNPRQYVFSEPDSSTTGPNSSIFALYNLTALEIDEDQFGYYLCVVEYTNTGSDVKPAAVIRWGLNVNGADFSDLLKTYRENAIVGGAAAAALLVLVGGGCLFWNVRYGNQGLDDNDDDAEEDVSDLKNQKPIVEVIDAAQENNAKNFDNAAYKEDIEESAVVDVHM</sequence>
<keyword evidence="1" id="KW-0472">Membrane</keyword>
<dbReference type="EMBL" id="BLXT01001839">
    <property type="protein sequence ID" value="GFN88113.1"/>
    <property type="molecule type" value="Genomic_DNA"/>
</dbReference>
<evidence type="ECO:0000313" key="3">
    <source>
        <dbReference type="EMBL" id="GFN88113.1"/>
    </source>
</evidence>
<organism evidence="3 4">
    <name type="scientific">Plakobranchus ocellatus</name>
    <dbReference type="NCBI Taxonomy" id="259542"/>
    <lineage>
        <taxon>Eukaryota</taxon>
        <taxon>Metazoa</taxon>
        <taxon>Spiralia</taxon>
        <taxon>Lophotrochozoa</taxon>
        <taxon>Mollusca</taxon>
        <taxon>Gastropoda</taxon>
        <taxon>Heterobranchia</taxon>
        <taxon>Euthyneura</taxon>
        <taxon>Panpulmonata</taxon>
        <taxon>Sacoglossa</taxon>
        <taxon>Placobranchoidea</taxon>
        <taxon>Plakobranchidae</taxon>
        <taxon>Plakobranchus</taxon>
    </lineage>
</organism>
<dbReference type="Proteomes" id="UP000735302">
    <property type="component" value="Unassembled WGS sequence"/>
</dbReference>
<gene>
    <name evidence="3" type="ORF">PoB_001461900</name>
</gene>
<evidence type="ECO:0000256" key="1">
    <source>
        <dbReference type="SAM" id="Phobius"/>
    </source>
</evidence>
<evidence type="ECO:0000313" key="4">
    <source>
        <dbReference type="Proteomes" id="UP000735302"/>
    </source>
</evidence>
<reference evidence="3 4" key="1">
    <citation type="journal article" date="2021" name="Elife">
        <title>Chloroplast acquisition without the gene transfer in kleptoplastic sea slugs, Plakobranchus ocellatus.</title>
        <authorList>
            <person name="Maeda T."/>
            <person name="Takahashi S."/>
            <person name="Yoshida T."/>
            <person name="Shimamura S."/>
            <person name="Takaki Y."/>
            <person name="Nagai Y."/>
            <person name="Toyoda A."/>
            <person name="Suzuki Y."/>
            <person name="Arimoto A."/>
            <person name="Ishii H."/>
            <person name="Satoh N."/>
            <person name="Nishiyama T."/>
            <person name="Hasebe M."/>
            <person name="Maruyama T."/>
            <person name="Minagawa J."/>
            <person name="Obokata J."/>
            <person name="Shigenobu S."/>
        </authorList>
    </citation>
    <scope>NUCLEOTIDE SEQUENCE [LARGE SCALE GENOMIC DNA]</scope>
</reference>
<name>A0AAV3Z134_9GAST</name>
<keyword evidence="1" id="KW-0812">Transmembrane</keyword>
<feature type="chain" id="PRO_5043394095" description="Ig-like domain-containing protein" evidence="2">
    <location>
        <begin position="34"/>
        <end position="254"/>
    </location>
</feature>
<feature type="transmembrane region" description="Helical" evidence="1">
    <location>
        <begin position="170"/>
        <end position="191"/>
    </location>
</feature>
<keyword evidence="1" id="KW-1133">Transmembrane helix</keyword>
<evidence type="ECO:0008006" key="5">
    <source>
        <dbReference type="Google" id="ProtNLM"/>
    </source>
</evidence>
<keyword evidence="2" id="KW-0732">Signal</keyword>
<comment type="caution">
    <text evidence="3">The sequence shown here is derived from an EMBL/GenBank/DDBJ whole genome shotgun (WGS) entry which is preliminary data.</text>
</comment>